<dbReference type="AlphaFoldDB" id="A0A5N6ND34"/>
<reference evidence="1 2" key="1">
    <citation type="submission" date="2019-05" db="EMBL/GenBank/DDBJ databases">
        <title>Mikania micrantha, genome provides insights into the molecular mechanism of rapid growth.</title>
        <authorList>
            <person name="Liu B."/>
        </authorList>
    </citation>
    <scope>NUCLEOTIDE SEQUENCE [LARGE SCALE GENOMIC DNA]</scope>
    <source>
        <strain evidence="1">NLD-2019</strain>
        <tissue evidence="1">Leaf</tissue>
    </source>
</reference>
<keyword evidence="2" id="KW-1185">Reference proteome</keyword>
<dbReference type="Pfam" id="PF14299">
    <property type="entry name" value="PP2"/>
    <property type="match status" value="1"/>
</dbReference>
<dbReference type="Proteomes" id="UP000326396">
    <property type="component" value="Linkage Group LG2"/>
</dbReference>
<proteinExistence type="predicted"/>
<accession>A0A5N6ND34</accession>
<name>A0A5N6ND34_9ASTR</name>
<dbReference type="PANTHER" id="PTHR32278:SF111">
    <property type="entry name" value="F-BOX PROTEIN PP2-B12-RELATED"/>
    <property type="match status" value="1"/>
</dbReference>
<protein>
    <submittedName>
        <fullName evidence="1">Uncharacterized protein</fullName>
    </submittedName>
</protein>
<dbReference type="OrthoDB" id="1712617at2759"/>
<evidence type="ECO:0000313" key="1">
    <source>
        <dbReference type="EMBL" id="KAD4584825.1"/>
    </source>
</evidence>
<evidence type="ECO:0000313" key="2">
    <source>
        <dbReference type="Proteomes" id="UP000326396"/>
    </source>
</evidence>
<comment type="caution">
    <text evidence="1">The sequence shown here is derived from an EMBL/GenBank/DDBJ whole genome shotgun (WGS) entry which is preliminary data.</text>
</comment>
<organism evidence="1 2">
    <name type="scientific">Mikania micrantha</name>
    <name type="common">bitter vine</name>
    <dbReference type="NCBI Taxonomy" id="192012"/>
    <lineage>
        <taxon>Eukaryota</taxon>
        <taxon>Viridiplantae</taxon>
        <taxon>Streptophyta</taxon>
        <taxon>Embryophyta</taxon>
        <taxon>Tracheophyta</taxon>
        <taxon>Spermatophyta</taxon>
        <taxon>Magnoliopsida</taxon>
        <taxon>eudicotyledons</taxon>
        <taxon>Gunneridae</taxon>
        <taxon>Pentapetalae</taxon>
        <taxon>asterids</taxon>
        <taxon>campanulids</taxon>
        <taxon>Asterales</taxon>
        <taxon>Asteraceae</taxon>
        <taxon>Asteroideae</taxon>
        <taxon>Heliantheae alliance</taxon>
        <taxon>Eupatorieae</taxon>
        <taxon>Mikania</taxon>
    </lineage>
</organism>
<dbReference type="InterPro" id="IPR025886">
    <property type="entry name" value="PP2-like"/>
</dbReference>
<dbReference type="EMBL" id="SZYD01000012">
    <property type="protein sequence ID" value="KAD4584825.1"/>
    <property type="molecule type" value="Genomic_DNA"/>
</dbReference>
<sequence length="114" mass="13462">MPHASSELDYACYLVFKLSEECHGLHCPVKVQDLLLRKNKEFKFLYFRSPRLVNFHGDESVPKLREDGWMEVIVWRFNSSEKPSHDCPMINLKLRCYEGTMHGLLVYGIEFRPI</sequence>
<gene>
    <name evidence="1" type="ORF">E3N88_22426</name>
</gene>
<dbReference type="PANTHER" id="PTHR32278">
    <property type="entry name" value="F-BOX DOMAIN-CONTAINING PROTEIN"/>
    <property type="match status" value="1"/>
</dbReference>